<name>A0ABZ3CFH4_9MOLU</name>
<sequence>MSFYFIRSNVRSNHQKIISLLKITKKTTQLQPKLQPPPKPQIGNAK</sequence>
<evidence type="ECO:0000313" key="2">
    <source>
        <dbReference type="Proteomes" id="UP001483898"/>
    </source>
</evidence>
<dbReference type="EMBL" id="CP128414">
    <property type="protein sequence ID" value="WZX02665.1"/>
    <property type="molecule type" value="Genomic_DNA"/>
</dbReference>
<proteinExistence type="predicted"/>
<organism evidence="1 2">
    <name type="scientific">Candidatus Phytoplasma asteris</name>
    <dbReference type="NCBI Taxonomy" id="85620"/>
    <lineage>
        <taxon>Bacteria</taxon>
        <taxon>Bacillati</taxon>
        <taxon>Mycoplasmatota</taxon>
        <taxon>Mollicutes</taxon>
        <taxon>Acholeplasmatales</taxon>
        <taxon>Acholeplasmataceae</taxon>
        <taxon>Candidatus Phytoplasma</taxon>
        <taxon>16SrI (Aster yellows group)</taxon>
    </lineage>
</organism>
<dbReference type="Proteomes" id="UP001483898">
    <property type="component" value="Chromosome"/>
</dbReference>
<gene>
    <name evidence="1" type="ORF">QN326_07180</name>
</gene>
<protein>
    <submittedName>
        <fullName evidence="1">Uncharacterized protein</fullName>
    </submittedName>
</protein>
<evidence type="ECO:0000313" key="1">
    <source>
        <dbReference type="EMBL" id="WZX02665.1"/>
    </source>
</evidence>
<keyword evidence="2" id="KW-1185">Reference proteome</keyword>
<accession>A0ABZ3CFH4</accession>
<reference evidence="1" key="1">
    <citation type="submission" date="2023-06" db="EMBL/GenBank/DDBJ databases">
        <title>Complete Genome of Candidatus Phytoplasma asteris M8.</title>
        <authorList>
            <person name="Toth R."/>
            <person name="Ilic A.-M."/>
            <person name="Huettel B."/>
            <person name="Duduk B."/>
            <person name="Kube M."/>
        </authorList>
    </citation>
    <scope>NUCLEOTIDE SEQUENCE [LARGE SCALE GENOMIC DNA]</scope>
    <source>
        <strain evidence="1">M8</strain>
    </source>
</reference>